<keyword evidence="3" id="KW-1185">Reference proteome</keyword>
<dbReference type="PANTHER" id="PTHR42951">
    <property type="entry name" value="METALLO-BETA-LACTAMASE DOMAIN-CONTAINING"/>
    <property type="match status" value="1"/>
</dbReference>
<dbReference type="InterPro" id="IPR001279">
    <property type="entry name" value="Metallo-B-lactamas"/>
</dbReference>
<dbReference type="EMBL" id="JBHSOC010000055">
    <property type="protein sequence ID" value="MFC5644845.1"/>
    <property type="molecule type" value="Genomic_DNA"/>
</dbReference>
<evidence type="ECO:0000313" key="3">
    <source>
        <dbReference type="Proteomes" id="UP001596066"/>
    </source>
</evidence>
<accession>A0ABW0VKR2</accession>
<reference evidence="3" key="1">
    <citation type="journal article" date="2019" name="Int. J. Syst. Evol. Microbiol.">
        <title>The Global Catalogue of Microorganisms (GCM) 10K type strain sequencing project: providing services to taxonomists for standard genome sequencing and annotation.</title>
        <authorList>
            <consortium name="The Broad Institute Genomics Platform"/>
            <consortium name="The Broad Institute Genome Sequencing Center for Infectious Disease"/>
            <person name="Wu L."/>
            <person name="Ma J."/>
        </authorList>
    </citation>
    <scope>NUCLEOTIDE SEQUENCE [LARGE SCALE GENOMIC DNA]</scope>
    <source>
        <strain evidence="3">CGMCC 4.1622</strain>
    </source>
</reference>
<name>A0ABW0VKR2_9ACTN</name>
<comment type="caution">
    <text evidence="2">The sequence shown here is derived from an EMBL/GenBank/DDBJ whole genome shotgun (WGS) entry which is preliminary data.</text>
</comment>
<sequence length="314" mass="34758">MSPTTDRTIDFTTGAPVAGSLDVAWVHGAAGEPNLQVHHYDEHTVILRQSKRVTYEAPFLFLLFGEERALLLDTGATEDAELFPLRATVDRLIDQWLERHPREGYGLVVAHTHGHGDHVAADAQFADRPQTVVVAREAEAVRDFFGFGDGWPTGAVTFDLGGRVLDILGSPGHHAAAITCYDPWTGILFTGDTVYPGRLYAFDFPAFRATLDRLVAFAETHPVTHVLGCHVEMKRRQGRDYPIGATYQPAEHRLELTSADLATVRDAAHAVAGRKGIHRYDNFVIFNEPGKADQLRLLARGRLHQALAKLTRRN</sequence>
<gene>
    <name evidence="2" type="ORF">ACFPZF_26245</name>
</gene>
<dbReference type="InterPro" id="IPR050855">
    <property type="entry name" value="NDM-1-like"/>
</dbReference>
<dbReference type="Gene3D" id="3.60.15.10">
    <property type="entry name" value="Ribonuclease Z/Hydroxyacylglutathione hydrolase-like"/>
    <property type="match status" value="1"/>
</dbReference>
<protein>
    <submittedName>
        <fullName evidence="2">MBL fold metallo-hydrolase</fullName>
    </submittedName>
</protein>
<organism evidence="2 3">
    <name type="scientific">Kitasatospora cinereorecta</name>
    <dbReference type="NCBI Taxonomy" id="285560"/>
    <lineage>
        <taxon>Bacteria</taxon>
        <taxon>Bacillati</taxon>
        <taxon>Actinomycetota</taxon>
        <taxon>Actinomycetes</taxon>
        <taxon>Kitasatosporales</taxon>
        <taxon>Streptomycetaceae</taxon>
        <taxon>Kitasatospora</taxon>
    </lineage>
</organism>
<dbReference type="RefSeq" id="WP_346143989.1">
    <property type="nucleotide sequence ID" value="NZ_BAAAUA010000015.1"/>
</dbReference>
<dbReference type="SUPFAM" id="SSF56281">
    <property type="entry name" value="Metallo-hydrolase/oxidoreductase"/>
    <property type="match status" value="1"/>
</dbReference>
<dbReference type="SMART" id="SM00849">
    <property type="entry name" value="Lactamase_B"/>
    <property type="match status" value="1"/>
</dbReference>
<dbReference type="Pfam" id="PF00753">
    <property type="entry name" value="Lactamase_B"/>
    <property type="match status" value="1"/>
</dbReference>
<evidence type="ECO:0000259" key="1">
    <source>
        <dbReference type="SMART" id="SM00849"/>
    </source>
</evidence>
<evidence type="ECO:0000313" key="2">
    <source>
        <dbReference type="EMBL" id="MFC5644845.1"/>
    </source>
</evidence>
<dbReference type="Proteomes" id="UP001596066">
    <property type="component" value="Unassembled WGS sequence"/>
</dbReference>
<proteinExistence type="predicted"/>
<dbReference type="InterPro" id="IPR036866">
    <property type="entry name" value="RibonucZ/Hydroxyglut_hydro"/>
</dbReference>
<dbReference type="PANTHER" id="PTHR42951:SF4">
    <property type="entry name" value="ACYL-COENZYME A THIOESTERASE MBLAC2"/>
    <property type="match status" value="1"/>
</dbReference>
<feature type="domain" description="Metallo-beta-lactamase" evidence="1">
    <location>
        <begin position="57"/>
        <end position="230"/>
    </location>
</feature>